<dbReference type="AlphaFoldDB" id="A0A5K7ZGU9"/>
<accession>A0A5K7ZGU9</accession>
<protein>
    <recommendedName>
        <fullName evidence="10">TonB-dependent receptor-like beta-barrel domain-containing protein</fullName>
    </recommendedName>
</protein>
<evidence type="ECO:0000256" key="4">
    <source>
        <dbReference type="ARBA" id="ARBA00022692"/>
    </source>
</evidence>
<keyword evidence="5" id="KW-0732">Signal</keyword>
<keyword evidence="4" id="KW-0812">Transmembrane</keyword>
<evidence type="ECO:0000256" key="9">
    <source>
        <dbReference type="ARBA" id="ARBA00023237"/>
    </source>
</evidence>
<keyword evidence="7" id="KW-0472">Membrane</keyword>
<sequence>MVVYGVELELSRSFRQDLSGYLAYTYQDWNAENHPMDTEQTHYLLQNQPRNKVVLGLNYKLWENGVVELNAKYIGERYNKSHEAMEDVIVVNVGAQHTFKLPHQCELVLKGYVNNVTDQDYQLRYGYDMPGTNCGIGMTLKY</sequence>
<dbReference type="GO" id="GO:0044718">
    <property type="term" value="P:siderophore transmembrane transport"/>
    <property type="evidence" value="ECO:0007669"/>
    <property type="project" value="TreeGrafter"/>
</dbReference>
<evidence type="ECO:0000313" key="11">
    <source>
        <dbReference type="EMBL" id="BBO75327.1"/>
    </source>
</evidence>
<dbReference type="KEGG" id="dwd:DSCW_27440"/>
<evidence type="ECO:0000256" key="6">
    <source>
        <dbReference type="ARBA" id="ARBA00023077"/>
    </source>
</evidence>
<organism evidence="11 12">
    <name type="scientific">Desulfosarcina widdelii</name>
    <dbReference type="NCBI Taxonomy" id="947919"/>
    <lineage>
        <taxon>Bacteria</taxon>
        <taxon>Pseudomonadati</taxon>
        <taxon>Thermodesulfobacteriota</taxon>
        <taxon>Desulfobacteria</taxon>
        <taxon>Desulfobacterales</taxon>
        <taxon>Desulfosarcinaceae</taxon>
        <taxon>Desulfosarcina</taxon>
    </lineage>
</organism>
<evidence type="ECO:0000313" key="12">
    <source>
        <dbReference type="Proteomes" id="UP000427769"/>
    </source>
</evidence>
<evidence type="ECO:0000259" key="10">
    <source>
        <dbReference type="Pfam" id="PF00593"/>
    </source>
</evidence>
<evidence type="ECO:0000256" key="5">
    <source>
        <dbReference type="ARBA" id="ARBA00022729"/>
    </source>
</evidence>
<evidence type="ECO:0000256" key="8">
    <source>
        <dbReference type="ARBA" id="ARBA00023170"/>
    </source>
</evidence>
<gene>
    <name evidence="11" type="ORF">DSCW_27440</name>
</gene>
<reference evidence="11 12" key="1">
    <citation type="submission" date="2019-11" db="EMBL/GenBank/DDBJ databases">
        <title>Comparative genomics of hydrocarbon-degrading Desulfosarcina strains.</title>
        <authorList>
            <person name="Watanabe M."/>
            <person name="Kojima H."/>
            <person name="Fukui M."/>
        </authorList>
    </citation>
    <scope>NUCLEOTIDE SEQUENCE [LARGE SCALE GENOMIC DNA]</scope>
    <source>
        <strain evidence="11 12">PP31</strain>
    </source>
</reference>
<proteinExistence type="predicted"/>
<keyword evidence="6" id="KW-0798">TonB box</keyword>
<keyword evidence="2" id="KW-0813">Transport</keyword>
<dbReference type="OrthoDB" id="5419044at2"/>
<dbReference type="Proteomes" id="UP000427769">
    <property type="component" value="Chromosome"/>
</dbReference>
<dbReference type="InterPro" id="IPR000531">
    <property type="entry name" value="Beta-barrel_TonB"/>
</dbReference>
<dbReference type="EMBL" id="AP021875">
    <property type="protein sequence ID" value="BBO75327.1"/>
    <property type="molecule type" value="Genomic_DNA"/>
</dbReference>
<evidence type="ECO:0000256" key="2">
    <source>
        <dbReference type="ARBA" id="ARBA00022448"/>
    </source>
</evidence>
<dbReference type="InterPro" id="IPR036942">
    <property type="entry name" value="Beta-barrel_TonB_sf"/>
</dbReference>
<evidence type="ECO:0000256" key="7">
    <source>
        <dbReference type="ARBA" id="ARBA00023136"/>
    </source>
</evidence>
<evidence type="ECO:0000256" key="1">
    <source>
        <dbReference type="ARBA" id="ARBA00004571"/>
    </source>
</evidence>
<name>A0A5K7ZGU9_9BACT</name>
<keyword evidence="8" id="KW-0675">Receptor</keyword>
<dbReference type="GO" id="GO:0015344">
    <property type="term" value="F:siderophore uptake transmembrane transporter activity"/>
    <property type="evidence" value="ECO:0007669"/>
    <property type="project" value="TreeGrafter"/>
</dbReference>
<evidence type="ECO:0000256" key="3">
    <source>
        <dbReference type="ARBA" id="ARBA00022452"/>
    </source>
</evidence>
<feature type="domain" description="TonB-dependent receptor-like beta-barrel" evidence="10">
    <location>
        <begin position="2"/>
        <end position="116"/>
    </location>
</feature>
<dbReference type="Gene3D" id="2.40.170.20">
    <property type="entry name" value="TonB-dependent receptor, beta-barrel domain"/>
    <property type="match status" value="1"/>
</dbReference>
<comment type="subcellular location">
    <subcellularLocation>
        <location evidence="1">Cell outer membrane</location>
        <topology evidence="1">Multi-pass membrane protein</topology>
    </subcellularLocation>
</comment>
<keyword evidence="9" id="KW-0998">Cell outer membrane</keyword>
<dbReference type="PANTHER" id="PTHR30069">
    <property type="entry name" value="TONB-DEPENDENT OUTER MEMBRANE RECEPTOR"/>
    <property type="match status" value="1"/>
</dbReference>
<dbReference type="SUPFAM" id="SSF56935">
    <property type="entry name" value="Porins"/>
    <property type="match status" value="1"/>
</dbReference>
<dbReference type="Pfam" id="PF00593">
    <property type="entry name" value="TonB_dep_Rec_b-barrel"/>
    <property type="match status" value="1"/>
</dbReference>
<dbReference type="PANTHER" id="PTHR30069:SF29">
    <property type="entry name" value="HEMOGLOBIN AND HEMOGLOBIN-HAPTOGLOBIN-BINDING PROTEIN 1-RELATED"/>
    <property type="match status" value="1"/>
</dbReference>
<keyword evidence="12" id="KW-1185">Reference proteome</keyword>
<dbReference type="InterPro" id="IPR039426">
    <property type="entry name" value="TonB-dep_rcpt-like"/>
</dbReference>
<dbReference type="GO" id="GO:0009279">
    <property type="term" value="C:cell outer membrane"/>
    <property type="evidence" value="ECO:0007669"/>
    <property type="project" value="UniProtKB-SubCell"/>
</dbReference>
<keyword evidence="3" id="KW-1134">Transmembrane beta strand</keyword>